<organism evidence="1">
    <name type="scientific">Salix viminalis</name>
    <name type="common">Common osier</name>
    <name type="synonym">Basket willow</name>
    <dbReference type="NCBI Taxonomy" id="40686"/>
    <lineage>
        <taxon>Eukaryota</taxon>
        <taxon>Viridiplantae</taxon>
        <taxon>Streptophyta</taxon>
        <taxon>Embryophyta</taxon>
        <taxon>Tracheophyta</taxon>
        <taxon>Spermatophyta</taxon>
        <taxon>Magnoliopsida</taxon>
        <taxon>eudicotyledons</taxon>
        <taxon>Gunneridae</taxon>
        <taxon>Pentapetalae</taxon>
        <taxon>rosids</taxon>
        <taxon>fabids</taxon>
        <taxon>Malpighiales</taxon>
        <taxon>Salicaceae</taxon>
        <taxon>Saliceae</taxon>
        <taxon>Salix</taxon>
    </lineage>
</organism>
<reference evidence="1" key="1">
    <citation type="submission" date="2019-03" db="EMBL/GenBank/DDBJ databases">
        <authorList>
            <person name="Mank J."/>
            <person name="Almeida P."/>
        </authorList>
    </citation>
    <scope>NUCLEOTIDE SEQUENCE</scope>
    <source>
        <strain evidence="1">78183</strain>
    </source>
</reference>
<proteinExistence type="predicted"/>
<name>A0A6N2N208_SALVM</name>
<gene>
    <name evidence="1" type="ORF">SVIM_LOCUS451554</name>
</gene>
<dbReference type="EMBL" id="CAADRP010002074">
    <property type="protein sequence ID" value="VFU60792.1"/>
    <property type="molecule type" value="Genomic_DNA"/>
</dbReference>
<sequence length="106" mass="11561">MFDHQGFARRSLQLNTQPPLASSPPSNTLFSLAGSLTIHRRDSTFLCDSLRLLKSLSLSLSLPISLLLLLLYYLSLTSRELIIGSCAVLSLLHLRENHGKGTIAGA</sequence>
<evidence type="ECO:0000313" key="1">
    <source>
        <dbReference type="EMBL" id="VFU60792.1"/>
    </source>
</evidence>
<accession>A0A6N2N208</accession>
<dbReference type="AlphaFoldDB" id="A0A6N2N208"/>
<protein>
    <submittedName>
        <fullName evidence="1">Uncharacterized protein</fullName>
    </submittedName>
</protein>